<accession>A0A0V1KUE5</accession>
<evidence type="ECO:0000313" key="1">
    <source>
        <dbReference type="EMBL" id="KRZ50710.1"/>
    </source>
</evidence>
<keyword evidence="2" id="KW-1185">Reference proteome</keyword>
<protein>
    <submittedName>
        <fullName evidence="1">Uncharacterized protein</fullName>
    </submittedName>
</protein>
<comment type="caution">
    <text evidence="1">The sequence shown here is derived from an EMBL/GenBank/DDBJ whole genome shotgun (WGS) entry which is preliminary data.</text>
</comment>
<dbReference type="Proteomes" id="UP000054721">
    <property type="component" value="Unassembled WGS sequence"/>
</dbReference>
<sequence>MIVRRRRFGFDRRVRVSGHTVRLAASDPATPFPLTTIDPPPYIPRIIYLPSLLLTHSVMSIFFYDLQGSINSRNGYTSTCVCYIMRWTAVTDGTVLKQRRTRQYLRTIQACPGICAEGNRKCLLRHTASQGREIESTEKPEYFFCVIDIPSLRQAVSVRLFMNDAVRWELSLPETYRENKPGWS</sequence>
<dbReference type="OrthoDB" id="10333700at2759"/>
<proteinExistence type="predicted"/>
<dbReference type="AlphaFoldDB" id="A0A0V1KUE5"/>
<name>A0A0V1KUE5_9BILA</name>
<evidence type="ECO:0000313" key="2">
    <source>
        <dbReference type="Proteomes" id="UP000054721"/>
    </source>
</evidence>
<reference evidence="1 2" key="1">
    <citation type="submission" date="2015-05" db="EMBL/GenBank/DDBJ databases">
        <title>Evolution of Trichinella species and genotypes.</title>
        <authorList>
            <person name="Korhonen P.K."/>
            <person name="Edoardo P."/>
            <person name="Giuseppe L.R."/>
            <person name="Gasser R.B."/>
        </authorList>
    </citation>
    <scope>NUCLEOTIDE SEQUENCE [LARGE SCALE GENOMIC DNA]</scope>
    <source>
        <strain evidence="1">ISS10</strain>
    </source>
</reference>
<organism evidence="1 2">
    <name type="scientific">Trichinella nativa</name>
    <dbReference type="NCBI Taxonomy" id="6335"/>
    <lineage>
        <taxon>Eukaryota</taxon>
        <taxon>Metazoa</taxon>
        <taxon>Ecdysozoa</taxon>
        <taxon>Nematoda</taxon>
        <taxon>Enoplea</taxon>
        <taxon>Dorylaimia</taxon>
        <taxon>Trichinellida</taxon>
        <taxon>Trichinellidae</taxon>
        <taxon>Trichinella</taxon>
    </lineage>
</organism>
<gene>
    <name evidence="1" type="ORF">T02_9117</name>
</gene>
<dbReference type="EMBL" id="JYDW01000253">
    <property type="protein sequence ID" value="KRZ50710.1"/>
    <property type="molecule type" value="Genomic_DNA"/>
</dbReference>